<accession>A0AAW0DUH6</accession>
<proteinExistence type="predicted"/>
<evidence type="ECO:0000313" key="3">
    <source>
        <dbReference type="EMBL" id="KAK7054735.1"/>
    </source>
</evidence>
<dbReference type="PANTHER" id="PTHR44329:SF289">
    <property type="entry name" value="SERINE_THREONINE-PROTEIN KINASE VIK"/>
    <property type="match status" value="1"/>
</dbReference>
<dbReference type="InterPro" id="IPR000719">
    <property type="entry name" value="Prot_kinase_dom"/>
</dbReference>
<dbReference type="SMART" id="SM00219">
    <property type="entry name" value="TyrKc"/>
    <property type="match status" value="1"/>
</dbReference>
<sequence>MIPPEEVSVDESSLLGSGKTYKAAYGNKLAAVKILSQEVTAERGIVHGGLKTCEILIKSDGQACIADYGMSELQSTRNNDAHRYFSPEAWKGVTSKPSDVYAFAMCAFEIFTSAPPWGVLPEKHIIRMVCHEDVRPDRPEYSWSVRVGMTDQMWDIIEESWHKEARLRPTFDIIVRMWQAAREGTIRSQSDRGKTTSTPSRRLRVQNPTSPGPDDEHDYSEDLKKQPLPSSSKKTAFDDVTPPSSSKPTVQVFGEQVRPLNVKVRSAPQSDEVRSYGLQPYPVSPPEDGYQTASQHLLRQSMATSASNTLGVSRSMTMSSGFSRLSLGPRGGPGSDMQSISDIGSISGSSNSGGANPVLVAQALQAEVKDRRNPRAIDENLMKVYLLGSQSDKTAQKLITAGVIPTLILLLKTRAAADEPLETVLIALGTLAYDSLSANTIYRTDTTTTLMELFSSAESEDVAALALWNITRLTRSAEIATGLLKRGIAKELVERGLHGGPRGATLSAWCLGNLIQNDAIADSLADQGFVVDIVDHLRHATNLVSSTAEDISSGLFVIARMSRSIKLAKQLAKAGCVDLLAHHLNTSTDPSVLHWSARAVGCLMRPNSSDMSKILLEKGVAAGLARLPSVLPTEEVEPLASFAFAIQRFSCAEWGGGTRKALVDAGVVDSLLAALRTAADEPYPQVHIELALAVSFLGDVGGSAIRKEIVNAGGVKILKNLAQNGDPEVKKACNMAATSIGGNIWTRNAASAKTAMSHNWSGGCPEFHPPCPVQYDFGDITI</sequence>
<dbReference type="GO" id="GO:0004674">
    <property type="term" value="F:protein serine/threonine kinase activity"/>
    <property type="evidence" value="ECO:0007669"/>
    <property type="project" value="TreeGrafter"/>
</dbReference>
<dbReference type="InterPro" id="IPR011989">
    <property type="entry name" value="ARM-like"/>
</dbReference>
<feature type="domain" description="Protein kinase" evidence="2">
    <location>
        <begin position="1"/>
        <end position="186"/>
    </location>
</feature>
<organism evidence="3 4">
    <name type="scientific">Paramarasmius palmivorus</name>
    <dbReference type="NCBI Taxonomy" id="297713"/>
    <lineage>
        <taxon>Eukaryota</taxon>
        <taxon>Fungi</taxon>
        <taxon>Dikarya</taxon>
        <taxon>Basidiomycota</taxon>
        <taxon>Agaricomycotina</taxon>
        <taxon>Agaricomycetes</taxon>
        <taxon>Agaricomycetidae</taxon>
        <taxon>Agaricales</taxon>
        <taxon>Marasmiineae</taxon>
        <taxon>Marasmiaceae</taxon>
        <taxon>Paramarasmius</taxon>
    </lineage>
</organism>
<dbReference type="SMART" id="SM00185">
    <property type="entry name" value="ARM"/>
    <property type="match status" value="4"/>
</dbReference>
<dbReference type="InterPro" id="IPR000225">
    <property type="entry name" value="Armadillo"/>
</dbReference>
<dbReference type="SUPFAM" id="SSF56112">
    <property type="entry name" value="Protein kinase-like (PK-like)"/>
    <property type="match status" value="1"/>
</dbReference>
<protein>
    <recommendedName>
        <fullName evidence="2">Protein kinase domain-containing protein</fullName>
    </recommendedName>
</protein>
<dbReference type="SUPFAM" id="SSF48371">
    <property type="entry name" value="ARM repeat"/>
    <property type="match status" value="1"/>
</dbReference>
<dbReference type="InterPro" id="IPR020635">
    <property type="entry name" value="Tyr_kinase_cat_dom"/>
</dbReference>
<dbReference type="Pfam" id="PF07714">
    <property type="entry name" value="PK_Tyr_Ser-Thr"/>
    <property type="match status" value="1"/>
</dbReference>
<dbReference type="InterPro" id="IPR016024">
    <property type="entry name" value="ARM-type_fold"/>
</dbReference>
<evidence type="ECO:0000313" key="4">
    <source>
        <dbReference type="Proteomes" id="UP001383192"/>
    </source>
</evidence>
<dbReference type="Gene3D" id="1.25.10.10">
    <property type="entry name" value="Leucine-rich Repeat Variant"/>
    <property type="match status" value="2"/>
</dbReference>
<dbReference type="InterPro" id="IPR051681">
    <property type="entry name" value="Ser/Thr_Kinases-Pseudokinases"/>
</dbReference>
<evidence type="ECO:0000256" key="1">
    <source>
        <dbReference type="SAM" id="MobiDB-lite"/>
    </source>
</evidence>
<feature type="region of interest" description="Disordered" evidence="1">
    <location>
        <begin position="184"/>
        <end position="290"/>
    </location>
</feature>
<gene>
    <name evidence="3" type="ORF">VNI00_003198</name>
</gene>
<dbReference type="InterPro" id="IPR011009">
    <property type="entry name" value="Kinase-like_dom_sf"/>
</dbReference>
<dbReference type="EMBL" id="JAYKXP010000008">
    <property type="protein sequence ID" value="KAK7054735.1"/>
    <property type="molecule type" value="Genomic_DNA"/>
</dbReference>
<evidence type="ECO:0000259" key="2">
    <source>
        <dbReference type="PROSITE" id="PS50011"/>
    </source>
</evidence>
<dbReference type="AlphaFoldDB" id="A0AAW0DUH6"/>
<dbReference type="GO" id="GO:0005524">
    <property type="term" value="F:ATP binding"/>
    <property type="evidence" value="ECO:0007669"/>
    <property type="project" value="InterPro"/>
</dbReference>
<name>A0AAW0DUH6_9AGAR</name>
<dbReference type="PROSITE" id="PS50011">
    <property type="entry name" value="PROTEIN_KINASE_DOM"/>
    <property type="match status" value="1"/>
</dbReference>
<keyword evidence="4" id="KW-1185">Reference proteome</keyword>
<dbReference type="InterPro" id="IPR001245">
    <property type="entry name" value="Ser-Thr/Tyr_kinase_cat_dom"/>
</dbReference>
<dbReference type="PANTHER" id="PTHR44329">
    <property type="entry name" value="SERINE/THREONINE-PROTEIN KINASE TNNI3K-RELATED"/>
    <property type="match status" value="1"/>
</dbReference>
<dbReference type="Gene3D" id="1.10.510.10">
    <property type="entry name" value="Transferase(Phosphotransferase) domain 1"/>
    <property type="match status" value="1"/>
</dbReference>
<reference evidence="3 4" key="1">
    <citation type="submission" date="2024-01" db="EMBL/GenBank/DDBJ databases">
        <title>A draft genome for a cacao thread blight-causing isolate of Paramarasmius palmivorus.</title>
        <authorList>
            <person name="Baruah I.K."/>
            <person name="Bukari Y."/>
            <person name="Amoako-Attah I."/>
            <person name="Meinhardt L.W."/>
            <person name="Bailey B.A."/>
            <person name="Cohen S.P."/>
        </authorList>
    </citation>
    <scope>NUCLEOTIDE SEQUENCE [LARGE SCALE GENOMIC DNA]</scope>
    <source>
        <strain evidence="3 4">GH-12</strain>
    </source>
</reference>
<dbReference type="Proteomes" id="UP001383192">
    <property type="component" value="Unassembled WGS sequence"/>
</dbReference>
<dbReference type="GO" id="GO:0004713">
    <property type="term" value="F:protein tyrosine kinase activity"/>
    <property type="evidence" value="ECO:0007669"/>
    <property type="project" value="InterPro"/>
</dbReference>
<comment type="caution">
    <text evidence="3">The sequence shown here is derived from an EMBL/GenBank/DDBJ whole genome shotgun (WGS) entry which is preliminary data.</text>
</comment>